<dbReference type="PANTHER" id="PTHR32401:SF49">
    <property type="entry name" value="OS10G0129200 PROTEIN"/>
    <property type="match status" value="1"/>
</dbReference>
<protein>
    <submittedName>
        <fullName evidence="6">Agglutinin-2</fullName>
    </submittedName>
</protein>
<evidence type="ECO:0000256" key="4">
    <source>
        <dbReference type="SAM" id="Phobius"/>
    </source>
</evidence>
<evidence type="ECO:0000313" key="7">
    <source>
        <dbReference type="Proteomes" id="UP000237347"/>
    </source>
</evidence>
<dbReference type="InterPro" id="IPR000985">
    <property type="entry name" value="Lectin_LegA_CS"/>
</dbReference>
<feature type="domain" description="Legume lectin" evidence="5">
    <location>
        <begin position="16"/>
        <end position="204"/>
    </location>
</feature>
<reference evidence="6 7" key="1">
    <citation type="journal article" date="2018" name="Sci. Data">
        <title>The draft genome sequence of cork oak.</title>
        <authorList>
            <person name="Ramos A.M."/>
            <person name="Usie A."/>
            <person name="Barbosa P."/>
            <person name="Barros P.M."/>
            <person name="Capote T."/>
            <person name="Chaves I."/>
            <person name="Simoes F."/>
            <person name="Abreu I."/>
            <person name="Carrasquinho I."/>
            <person name="Faro C."/>
            <person name="Guimaraes J.B."/>
            <person name="Mendonca D."/>
            <person name="Nobrega F."/>
            <person name="Rodrigues L."/>
            <person name="Saibo N.J.M."/>
            <person name="Varela M.C."/>
            <person name="Egas C."/>
            <person name="Matos J."/>
            <person name="Miguel C.M."/>
            <person name="Oliveira M.M."/>
            <person name="Ricardo C.P."/>
            <person name="Goncalves S."/>
        </authorList>
    </citation>
    <scope>NUCLEOTIDE SEQUENCE [LARGE SCALE GENOMIC DNA]</scope>
    <source>
        <strain evidence="7">cv. HL8</strain>
    </source>
</reference>
<name>A0AAW0IXD3_QUESU</name>
<dbReference type="CDD" id="cd06899">
    <property type="entry name" value="lectin_legume_LecRK_Arcelin_ConA"/>
    <property type="match status" value="1"/>
</dbReference>
<dbReference type="EMBL" id="PKMF04000806">
    <property type="protein sequence ID" value="KAK7818938.1"/>
    <property type="molecule type" value="Genomic_DNA"/>
</dbReference>
<dbReference type="InterPro" id="IPR050258">
    <property type="entry name" value="Leguminous_Lectin"/>
</dbReference>
<dbReference type="AlphaFoldDB" id="A0AAW0IXD3"/>
<keyword evidence="4" id="KW-1133">Transmembrane helix</keyword>
<evidence type="ECO:0000259" key="5">
    <source>
        <dbReference type="Pfam" id="PF00139"/>
    </source>
</evidence>
<dbReference type="Gene3D" id="2.60.120.200">
    <property type="match status" value="1"/>
</dbReference>
<evidence type="ECO:0000313" key="6">
    <source>
        <dbReference type="EMBL" id="KAK7818938.1"/>
    </source>
</evidence>
<dbReference type="GO" id="GO:0030246">
    <property type="term" value="F:carbohydrate binding"/>
    <property type="evidence" value="ECO:0007669"/>
    <property type="project" value="UniProtKB-KW"/>
</dbReference>
<dbReference type="Pfam" id="PF00139">
    <property type="entry name" value="Lectin_legB"/>
    <property type="match status" value="1"/>
</dbReference>
<gene>
    <name evidence="6" type="primary">LEC2_6</name>
    <name evidence="6" type="ORF">CFP56_040877</name>
</gene>
<comment type="similarity">
    <text evidence="1">Belongs to the leguminous lectin family.</text>
</comment>
<feature type="region of interest" description="Disordered" evidence="3">
    <location>
        <begin position="1"/>
        <end position="24"/>
    </location>
</feature>
<keyword evidence="4" id="KW-0472">Membrane</keyword>
<dbReference type="Proteomes" id="UP000237347">
    <property type="component" value="Unassembled WGS sequence"/>
</dbReference>
<accession>A0AAW0IXD3</accession>
<dbReference type="PANTHER" id="PTHR32401">
    <property type="entry name" value="CONCANAVALIN A-LIKE LECTIN FAMILY PROTEIN"/>
    <property type="match status" value="1"/>
</dbReference>
<keyword evidence="7" id="KW-1185">Reference proteome</keyword>
<comment type="caution">
    <text evidence="6">The sequence shown here is derived from an EMBL/GenBank/DDBJ whole genome shotgun (WGS) entry which is preliminary data.</text>
</comment>
<proteinExistence type="inferred from homology"/>
<keyword evidence="2" id="KW-0430">Lectin</keyword>
<feature type="compositionally biased region" description="Basic and acidic residues" evidence="3">
    <location>
        <begin position="11"/>
        <end position="23"/>
    </location>
</feature>
<evidence type="ECO:0000256" key="1">
    <source>
        <dbReference type="ARBA" id="ARBA00007606"/>
    </source>
</evidence>
<sequence length="291" mass="32523">MGPSGGFNLDPQHEDDIHGDAHSLPEGLQLTRDSGYENNTYSVCRALYQEQVHLWDNSTGWLAVFETQFSFNIKSIHEVFGDGLSFFIAPFGSDIPENSAGGYFGLISSVEFDTYKNWWDPSDSHVGINVNSINSSITFSQVNFRPAASALNLDLNWNYILSFIDLRTVLPEWVSVGFSAATVEFNQSHTILSWSFNSSLREEGIHGNTLPNKKNVLVLGIGFAVGLVAVMSCGLLEGRRDSWEYPAKQEKRIGVGDWFCSGLGCSHELWISSTLVHLLEKKGKWENRRVY</sequence>
<evidence type="ECO:0000256" key="3">
    <source>
        <dbReference type="SAM" id="MobiDB-lite"/>
    </source>
</evidence>
<evidence type="ECO:0000256" key="2">
    <source>
        <dbReference type="ARBA" id="ARBA00022734"/>
    </source>
</evidence>
<keyword evidence="4" id="KW-0812">Transmembrane</keyword>
<feature type="transmembrane region" description="Helical" evidence="4">
    <location>
        <begin position="216"/>
        <end position="236"/>
    </location>
</feature>
<dbReference type="SUPFAM" id="SSF49899">
    <property type="entry name" value="Concanavalin A-like lectins/glucanases"/>
    <property type="match status" value="1"/>
</dbReference>
<dbReference type="PROSITE" id="PS00308">
    <property type="entry name" value="LECTIN_LEGUME_ALPHA"/>
    <property type="match status" value="1"/>
</dbReference>
<organism evidence="6 7">
    <name type="scientific">Quercus suber</name>
    <name type="common">Cork oak</name>
    <dbReference type="NCBI Taxonomy" id="58331"/>
    <lineage>
        <taxon>Eukaryota</taxon>
        <taxon>Viridiplantae</taxon>
        <taxon>Streptophyta</taxon>
        <taxon>Embryophyta</taxon>
        <taxon>Tracheophyta</taxon>
        <taxon>Spermatophyta</taxon>
        <taxon>Magnoliopsida</taxon>
        <taxon>eudicotyledons</taxon>
        <taxon>Gunneridae</taxon>
        <taxon>Pentapetalae</taxon>
        <taxon>rosids</taxon>
        <taxon>fabids</taxon>
        <taxon>Fagales</taxon>
        <taxon>Fagaceae</taxon>
        <taxon>Quercus</taxon>
    </lineage>
</organism>
<dbReference type="InterPro" id="IPR013320">
    <property type="entry name" value="ConA-like_dom_sf"/>
</dbReference>
<dbReference type="InterPro" id="IPR001220">
    <property type="entry name" value="Legume_lectin_dom"/>
</dbReference>